<feature type="transmembrane region" description="Helical" evidence="7">
    <location>
        <begin position="770"/>
        <end position="789"/>
    </location>
</feature>
<dbReference type="AlphaFoldDB" id="C8W9Z2"/>
<reference evidence="9 10" key="1">
    <citation type="journal article" date="2009" name="Stand. Genomic Sci.">
        <title>Complete genome sequence of Atopobium parvulum type strain (IPP 1246).</title>
        <authorList>
            <person name="Copeland A."/>
            <person name="Sikorski J."/>
            <person name="Lapidus A."/>
            <person name="Nolan M."/>
            <person name="Del Rio T.G."/>
            <person name="Lucas S."/>
            <person name="Chen F."/>
            <person name="Tice H."/>
            <person name="Pitluck S."/>
            <person name="Cheng J.F."/>
            <person name="Pukall R."/>
            <person name="Chertkov O."/>
            <person name="Brettin T."/>
            <person name="Han C."/>
            <person name="Detter J.C."/>
            <person name="Kuske C."/>
            <person name="Bruce D."/>
            <person name="Goodwin L."/>
            <person name="Ivanova N."/>
            <person name="Mavromatis K."/>
            <person name="Mikhailova N."/>
            <person name="Chen A."/>
            <person name="Palaniappan K."/>
            <person name="Chain P."/>
            <person name="Rohde M."/>
            <person name="Goker M."/>
            <person name="Bristow J."/>
            <person name="Eisen J.A."/>
            <person name="Markowitz V."/>
            <person name="Hugenholtz P."/>
            <person name="Kyrpides N.C."/>
            <person name="Klenk H.P."/>
            <person name="Detter J.C."/>
        </authorList>
    </citation>
    <scope>NUCLEOTIDE SEQUENCE [LARGE SCALE GENOMIC DNA]</scope>
    <source>
        <strain evidence="10">ATCC 33793 / DSM 20469 / CCUG 32760 / JCM 10300 / KCTC 3663 / VPI 0546 / 1246</strain>
    </source>
</reference>
<dbReference type="Proteomes" id="UP000000960">
    <property type="component" value="Chromosome"/>
</dbReference>
<keyword evidence="10" id="KW-1185">Reference proteome</keyword>
<dbReference type="GO" id="GO:0140359">
    <property type="term" value="F:ABC-type transporter activity"/>
    <property type="evidence" value="ECO:0007669"/>
    <property type="project" value="InterPro"/>
</dbReference>
<evidence type="ECO:0000256" key="1">
    <source>
        <dbReference type="ARBA" id="ARBA00004141"/>
    </source>
</evidence>
<dbReference type="InterPro" id="IPR017501">
    <property type="entry name" value="Phage_infect_YhgE_C"/>
</dbReference>
<organism evidence="9 10">
    <name type="scientific">Lancefieldella parvula (strain ATCC 33793 / DSM 20469 / CCUG 32760 / JCM 10300 / KCTC 3663 / VPI 0546 / 1246)</name>
    <name type="common">Atopobium parvulum</name>
    <dbReference type="NCBI Taxonomy" id="521095"/>
    <lineage>
        <taxon>Bacteria</taxon>
        <taxon>Bacillati</taxon>
        <taxon>Actinomycetota</taxon>
        <taxon>Coriobacteriia</taxon>
        <taxon>Coriobacteriales</taxon>
        <taxon>Atopobiaceae</taxon>
        <taxon>Lancefieldella</taxon>
    </lineage>
</organism>
<evidence type="ECO:0000256" key="3">
    <source>
        <dbReference type="ARBA" id="ARBA00022989"/>
    </source>
</evidence>
<evidence type="ECO:0000256" key="5">
    <source>
        <dbReference type="SAM" id="Coils"/>
    </source>
</evidence>
<keyword evidence="4 7" id="KW-0472">Membrane</keyword>
<dbReference type="PANTHER" id="PTHR43077">
    <property type="entry name" value="TRANSPORT PERMEASE YVFS-RELATED"/>
    <property type="match status" value="1"/>
</dbReference>
<dbReference type="InterPro" id="IPR051328">
    <property type="entry name" value="T7SS_ABC-Transporter"/>
</dbReference>
<sequence length="876" mass="94475">MNVVWNIFLHDIKRILKNPIAVLVTIGVCIIPSLYAWFNIAANWDPYKNTQTMPIAVVSEDVGAEVGSQGHINAGDLVVDKLKDNNQLQWTFVSKEEALDGVYSGRFYAAVVIPSNFTQSLASVISGNLERPQIEYFVNEKLNPVAPKVTDSGAKTIETQINEQFLSKVAEVISEHVVDLAGTISSQVISSETGLAGDLAQTSNNLNEISSNLAQTSTALADAQTTLAHTQSTLDILIKTSDSSHQTLDDITSQLTQARNDTTTLASKLSSALAVGSTQLTDASNKANTAVGVITGRVSTALSTAEGSVTSAQSLVQSHQQLLQELLALRPLVPTFQQSQFDSVISTLTTQVSNEQAALVRVQVAVSDLEANNNSLSSVSNSLNNTITTSVSAAADAQNTLATTTIPGLNAAYDSFWGAANTLSSTTASIKPTLLQIKAILSQLENALAQAQDASQLTQNSLSNSAKTFSNLAADASLIQSSEFMKLLQNTMTLEPSDIAAYMAKPVTLTNQVVYPVANYGSSVAPFYTNLALWVGGFVLIAIYKLEVADKEIGIVTPWQAYFGRWILFMILGISQALICTIGDLAMGIQCVSPAGFIFAGIIESIVYVNIIYAFSIAFKHIGKGLCVLFVILQIPGTSGLYPIEMMPGFFQAIHPWLPFTYGIAAMRESVGGYFETTYATQLALLACFIIPALIIGVVLRRHLLNINALFDKKLSETGFMIHEQKPLTKRHLSLSTITSALAQSDITTVQVQKNGEKFRTKYPALKRAGIVYLLALPLILTVIMFGASQKLSWLIVWVISIVIGLTYLIVIEYINESINYKNSMSELSKNEMLVLLQEEYGSENGAQRSFINSSIADDNSSMSSPNTSATSKQGE</sequence>
<dbReference type="GeneID" id="84806026"/>
<keyword evidence="5" id="KW-0175">Coiled coil</keyword>
<dbReference type="GO" id="GO:0016020">
    <property type="term" value="C:membrane"/>
    <property type="evidence" value="ECO:0007669"/>
    <property type="project" value="UniProtKB-SubCell"/>
</dbReference>
<dbReference type="InterPro" id="IPR013525">
    <property type="entry name" value="ABC2_TM"/>
</dbReference>
<name>C8W9Z2_LANP1</name>
<dbReference type="RefSeq" id="WP_012808588.1">
    <property type="nucleotide sequence ID" value="NC_013203.1"/>
</dbReference>
<dbReference type="eggNOG" id="COG1511">
    <property type="taxonomic scope" value="Bacteria"/>
</dbReference>
<dbReference type="Gene3D" id="3.40.1710.10">
    <property type="entry name" value="abc type-2 transporter like domain"/>
    <property type="match status" value="1"/>
</dbReference>
<protein>
    <submittedName>
        <fullName evidence="9">YhgE/Pip N-terminal domain protein</fullName>
    </submittedName>
</protein>
<dbReference type="NCBIfam" id="TIGR03062">
    <property type="entry name" value="pip_yhgE_Cterm"/>
    <property type="match status" value="1"/>
</dbReference>
<evidence type="ECO:0000313" key="10">
    <source>
        <dbReference type="Proteomes" id="UP000000960"/>
    </source>
</evidence>
<comment type="subcellular location">
    <subcellularLocation>
        <location evidence="1">Membrane</location>
        <topology evidence="1">Multi-pass membrane protein</topology>
    </subcellularLocation>
</comment>
<feature type="coiled-coil region" evidence="5">
    <location>
        <begin position="434"/>
        <end position="461"/>
    </location>
</feature>
<dbReference type="PANTHER" id="PTHR43077:SF10">
    <property type="entry name" value="TRANSPORT PERMEASE PROTEIN"/>
    <property type="match status" value="1"/>
</dbReference>
<evidence type="ECO:0000256" key="4">
    <source>
        <dbReference type="ARBA" id="ARBA00023136"/>
    </source>
</evidence>
<dbReference type="InterPro" id="IPR017500">
    <property type="entry name" value="Phage_infect_YhgE_N"/>
</dbReference>
<evidence type="ECO:0000256" key="7">
    <source>
        <dbReference type="SAM" id="Phobius"/>
    </source>
</evidence>
<dbReference type="HOGENOM" id="CLU_004534_2_0_11"/>
<feature type="transmembrane region" description="Helical" evidence="7">
    <location>
        <begin position="566"/>
        <end position="589"/>
    </location>
</feature>
<dbReference type="OrthoDB" id="9811483at2"/>
<feature type="transmembrane region" description="Helical" evidence="7">
    <location>
        <begin position="679"/>
        <end position="700"/>
    </location>
</feature>
<dbReference type="Pfam" id="PF12698">
    <property type="entry name" value="ABC2_membrane_3"/>
    <property type="match status" value="1"/>
</dbReference>
<proteinExistence type="predicted"/>
<evidence type="ECO:0000256" key="6">
    <source>
        <dbReference type="SAM" id="MobiDB-lite"/>
    </source>
</evidence>
<evidence type="ECO:0000259" key="8">
    <source>
        <dbReference type="Pfam" id="PF12698"/>
    </source>
</evidence>
<dbReference type="NCBIfam" id="TIGR03061">
    <property type="entry name" value="pip_yhgE_Nterm"/>
    <property type="match status" value="1"/>
</dbReference>
<evidence type="ECO:0000256" key="2">
    <source>
        <dbReference type="ARBA" id="ARBA00022692"/>
    </source>
</evidence>
<feature type="region of interest" description="Disordered" evidence="6">
    <location>
        <begin position="854"/>
        <end position="876"/>
    </location>
</feature>
<dbReference type="STRING" id="521095.Apar_0499"/>
<gene>
    <name evidence="9" type="ordered locus">Apar_0499</name>
</gene>
<feature type="transmembrane region" description="Helical" evidence="7">
    <location>
        <begin position="527"/>
        <end position="546"/>
    </location>
</feature>
<feature type="transmembrane region" description="Helical" evidence="7">
    <location>
        <begin position="626"/>
        <end position="644"/>
    </location>
</feature>
<feature type="transmembrane region" description="Helical" evidence="7">
    <location>
        <begin position="20"/>
        <end position="38"/>
    </location>
</feature>
<feature type="transmembrane region" description="Helical" evidence="7">
    <location>
        <begin position="595"/>
        <end position="619"/>
    </location>
</feature>
<dbReference type="EMBL" id="CP001721">
    <property type="protein sequence ID" value="ACV50930.1"/>
    <property type="molecule type" value="Genomic_DNA"/>
</dbReference>
<accession>C8W9Z2</accession>
<keyword evidence="2 7" id="KW-0812">Transmembrane</keyword>
<dbReference type="KEGG" id="apv:Apar_0499"/>
<evidence type="ECO:0000313" key="9">
    <source>
        <dbReference type="EMBL" id="ACV50930.1"/>
    </source>
</evidence>
<feature type="domain" description="ABC-2 type transporter transmembrane" evidence="8">
    <location>
        <begin position="361"/>
        <end position="698"/>
    </location>
</feature>
<feature type="transmembrane region" description="Helical" evidence="7">
    <location>
        <begin position="795"/>
        <end position="815"/>
    </location>
</feature>
<keyword evidence="3 7" id="KW-1133">Transmembrane helix</keyword>